<dbReference type="PANTHER" id="PTHR47907">
    <property type="entry name" value="PROTEIN KINASE DOMAIN-CONTAINING PROTEIN"/>
    <property type="match status" value="1"/>
</dbReference>
<protein>
    <submittedName>
        <fullName evidence="2">AP2-associated protein kinase 1-like</fullName>
    </submittedName>
</protein>
<gene>
    <name evidence="2" type="ORF">BIW11_06254</name>
</gene>
<dbReference type="InParanoid" id="A0A1V9XYU4"/>
<name>A0A1V9XYU4_9ACAR</name>
<evidence type="ECO:0000313" key="3">
    <source>
        <dbReference type="Proteomes" id="UP000192247"/>
    </source>
</evidence>
<feature type="non-terminal residue" evidence="2">
    <location>
        <position position="1"/>
    </location>
</feature>
<evidence type="ECO:0000259" key="1">
    <source>
        <dbReference type="PROSITE" id="PS50011"/>
    </source>
</evidence>
<dbReference type="SUPFAM" id="SSF56112">
    <property type="entry name" value="Protein kinase-like (PK-like)"/>
    <property type="match status" value="1"/>
</dbReference>
<evidence type="ECO:0000313" key="2">
    <source>
        <dbReference type="EMBL" id="OQR78677.1"/>
    </source>
</evidence>
<dbReference type="PANTHER" id="PTHR47907:SF4">
    <property type="entry name" value="BMP-2-INDUCIBLE PROTEIN KINASE ISOFORM X1"/>
    <property type="match status" value="1"/>
</dbReference>
<keyword evidence="3" id="KW-1185">Reference proteome</keyword>
<keyword evidence="2" id="KW-0418">Kinase</keyword>
<sequence>VENILVAAANNDATSETYVLCDFGSATAKMLNPNKNSVTQIEEEINRYTTLAYRAPEMIDFYGGRIITTAADIWALGCLLYKLCFFATPFGESALAITSGQFVVPASSRYSQQLHQLIRFCLEVDPEVRPDIYQVSSLNIIAII</sequence>
<dbReference type="Proteomes" id="UP000192247">
    <property type="component" value="Unassembled WGS sequence"/>
</dbReference>
<dbReference type="PROSITE" id="PS50011">
    <property type="entry name" value="PROTEIN_KINASE_DOM"/>
    <property type="match status" value="1"/>
</dbReference>
<comment type="caution">
    <text evidence="2">The sequence shown here is derived from an EMBL/GenBank/DDBJ whole genome shotgun (WGS) entry which is preliminary data.</text>
</comment>
<keyword evidence="2" id="KW-0808">Transferase</keyword>
<proteinExistence type="predicted"/>
<dbReference type="GO" id="GO:0004672">
    <property type="term" value="F:protein kinase activity"/>
    <property type="evidence" value="ECO:0007669"/>
    <property type="project" value="InterPro"/>
</dbReference>
<dbReference type="Pfam" id="PF00069">
    <property type="entry name" value="Pkinase"/>
    <property type="match status" value="1"/>
</dbReference>
<reference evidence="2 3" key="1">
    <citation type="journal article" date="2017" name="Gigascience">
        <title>Draft genome of the honey bee ectoparasitic mite, Tropilaelaps mercedesae, is shaped by the parasitic life history.</title>
        <authorList>
            <person name="Dong X."/>
            <person name="Armstrong S.D."/>
            <person name="Xia D."/>
            <person name="Makepeace B.L."/>
            <person name="Darby A.C."/>
            <person name="Kadowaki T."/>
        </authorList>
    </citation>
    <scope>NUCLEOTIDE SEQUENCE [LARGE SCALE GENOMIC DNA]</scope>
    <source>
        <strain evidence="2">Wuxi-XJTLU</strain>
    </source>
</reference>
<dbReference type="Gene3D" id="1.10.510.10">
    <property type="entry name" value="Transferase(Phosphotransferase) domain 1"/>
    <property type="match status" value="1"/>
</dbReference>
<feature type="domain" description="Protein kinase" evidence="1">
    <location>
        <begin position="1"/>
        <end position="141"/>
    </location>
</feature>
<dbReference type="AlphaFoldDB" id="A0A1V9XYU4"/>
<accession>A0A1V9XYU4</accession>
<dbReference type="GO" id="GO:0005524">
    <property type="term" value="F:ATP binding"/>
    <property type="evidence" value="ECO:0007669"/>
    <property type="project" value="InterPro"/>
</dbReference>
<dbReference type="OrthoDB" id="2018507at2759"/>
<dbReference type="InterPro" id="IPR011009">
    <property type="entry name" value="Kinase-like_dom_sf"/>
</dbReference>
<dbReference type="EMBL" id="MNPL01001926">
    <property type="protein sequence ID" value="OQR78677.1"/>
    <property type="molecule type" value="Genomic_DNA"/>
</dbReference>
<dbReference type="InterPro" id="IPR051744">
    <property type="entry name" value="AP2_assoc_SerThr_kinase"/>
</dbReference>
<organism evidence="2 3">
    <name type="scientific">Tropilaelaps mercedesae</name>
    <dbReference type="NCBI Taxonomy" id="418985"/>
    <lineage>
        <taxon>Eukaryota</taxon>
        <taxon>Metazoa</taxon>
        <taxon>Ecdysozoa</taxon>
        <taxon>Arthropoda</taxon>
        <taxon>Chelicerata</taxon>
        <taxon>Arachnida</taxon>
        <taxon>Acari</taxon>
        <taxon>Parasitiformes</taxon>
        <taxon>Mesostigmata</taxon>
        <taxon>Gamasina</taxon>
        <taxon>Dermanyssoidea</taxon>
        <taxon>Laelapidae</taxon>
        <taxon>Tropilaelaps</taxon>
    </lineage>
</organism>
<dbReference type="STRING" id="418985.A0A1V9XYU4"/>
<dbReference type="InterPro" id="IPR000719">
    <property type="entry name" value="Prot_kinase_dom"/>
</dbReference>